<feature type="domain" description="Reverse transcriptase" evidence="1">
    <location>
        <begin position="161"/>
        <end position="219"/>
    </location>
</feature>
<dbReference type="OrthoDB" id="415724at2759"/>
<dbReference type="Gene3D" id="3.30.70.270">
    <property type="match status" value="2"/>
</dbReference>
<keyword evidence="2" id="KW-0695">RNA-directed DNA polymerase</keyword>
<dbReference type="Gene3D" id="3.10.10.10">
    <property type="entry name" value="HIV Type 1 Reverse Transcriptase, subunit A, domain 1"/>
    <property type="match status" value="1"/>
</dbReference>
<dbReference type="InterPro" id="IPR053134">
    <property type="entry name" value="RNA-dir_DNA_polymerase"/>
</dbReference>
<comment type="caution">
    <text evidence="2">The sequence shown here is derived from an EMBL/GenBank/DDBJ whole genome shotgun (WGS) entry which is preliminary data.</text>
</comment>
<dbReference type="CDD" id="cd01647">
    <property type="entry name" value="RT_LTR"/>
    <property type="match status" value="1"/>
</dbReference>
<evidence type="ECO:0000313" key="2">
    <source>
        <dbReference type="EMBL" id="KAA3466541.1"/>
    </source>
</evidence>
<dbReference type="GO" id="GO:0003964">
    <property type="term" value="F:RNA-directed DNA polymerase activity"/>
    <property type="evidence" value="ECO:0007669"/>
    <property type="project" value="UniProtKB-KW"/>
</dbReference>
<dbReference type="InterPro" id="IPR000477">
    <property type="entry name" value="RT_dom"/>
</dbReference>
<name>A0A5B6VC11_9ROSI</name>
<proteinExistence type="predicted"/>
<keyword evidence="2" id="KW-0548">Nucleotidyltransferase</keyword>
<protein>
    <submittedName>
        <fullName evidence="2">Reverse transcriptase</fullName>
    </submittedName>
</protein>
<sequence>MDWLTEHGVILDCHKKKFMVHSAYGNLIEMNGVRTSSSSCIILAVQANKLLNQGCEAFLIQIVCEFTYVFSEELPGLLLDRKVEFVIEVFPSTTSMSISPIFQDLLGHNFIRPSISPWGALVLFMKMKDSSMRLCVDYRQLHKLTIKKWYPYLLKGASVISKIDLRLVFFIDDILIYSESESEHEQHLRIILQVLRGKQLYGKLSKREFSLLEVMFLGHVTSANRNRDDPKKIEAIIQWKASRNVPKLRSFIGSVGYYRRFLNGFSKIAMMTKLMSTCLE</sequence>
<dbReference type="Proteomes" id="UP000325315">
    <property type="component" value="Unassembled WGS sequence"/>
</dbReference>
<reference evidence="3" key="1">
    <citation type="journal article" date="2019" name="Plant Biotechnol. J.">
        <title>Genome sequencing of the Australian wild diploid species Gossypium australe highlights disease resistance and delayed gland morphogenesis.</title>
        <authorList>
            <person name="Cai Y."/>
            <person name="Cai X."/>
            <person name="Wang Q."/>
            <person name="Wang P."/>
            <person name="Zhang Y."/>
            <person name="Cai C."/>
            <person name="Xu Y."/>
            <person name="Wang K."/>
            <person name="Zhou Z."/>
            <person name="Wang C."/>
            <person name="Geng S."/>
            <person name="Li B."/>
            <person name="Dong Q."/>
            <person name="Hou Y."/>
            <person name="Wang H."/>
            <person name="Ai P."/>
            <person name="Liu Z."/>
            <person name="Yi F."/>
            <person name="Sun M."/>
            <person name="An G."/>
            <person name="Cheng J."/>
            <person name="Zhang Y."/>
            <person name="Shi Q."/>
            <person name="Xie Y."/>
            <person name="Shi X."/>
            <person name="Chang Y."/>
            <person name="Huang F."/>
            <person name="Chen Y."/>
            <person name="Hong S."/>
            <person name="Mi L."/>
            <person name="Sun Q."/>
            <person name="Zhang L."/>
            <person name="Zhou B."/>
            <person name="Peng R."/>
            <person name="Zhang X."/>
            <person name="Liu F."/>
        </authorList>
    </citation>
    <scope>NUCLEOTIDE SEQUENCE [LARGE SCALE GENOMIC DNA]</scope>
    <source>
        <strain evidence="3">cv. PA1801</strain>
    </source>
</reference>
<dbReference type="InterPro" id="IPR043128">
    <property type="entry name" value="Rev_trsase/Diguanyl_cyclase"/>
</dbReference>
<dbReference type="PANTHER" id="PTHR24559:SF444">
    <property type="entry name" value="REVERSE TRANSCRIPTASE DOMAIN-CONTAINING PROTEIN"/>
    <property type="match status" value="1"/>
</dbReference>
<evidence type="ECO:0000313" key="3">
    <source>
        <dbReference type="Proteomes" id="UP000325315"/>
    </source>
</evidence>
<dbReference type="PANTHER" id="PTHR24559">
    <property type="entry name" value="TRANSPOSON TY3-I GAG-POL POLYPROTEIN"/>
    <property type="match status" value="1"/>
</dbReference>
<evidence type="ECO:0000259" key="1">
    <source>
        <dbReference type="Pfam" id="PF00078"/>
    </source>
</evidence>
<gene>
    <name evidence="2" type="ORF">EPI10_001627</name>
</gene>
<keyword evidence="2" id="KW-0808">Transferase</keyword>
<keyword evidence="3" id="KW-1185">Reference proteome</keyword>
<dbReference type="InterPro" id="IPR043502">
    <property type="entry name" value="DNA/RNA_pol_sf"/>
</dbReference>
<dbReference type="EMBL" id="SMMG02000007">
    <property type="protein sequence ID" value="KAA3466541.1"/>
    <property type="molecule type" value="Genomic_DNA"/>
</dbReference>
<dbReference type="SUPFAM" id="SSF56672">
    <property type="entry name" value="DNA/RNA polymerases"/>
    <property type="match status" value="1"/>
</dbReference>
<organism evidence="2 3">
    <name type="scientific">Gossypium australe</name>
    <dbReference type="NCBI Taxonomy" id="47621"/>
    <lineage>
        <taxon>Eukaryota</taxon>
        <taxon>Viridiplantae</taxon>
        <taxon>Streptophyta</taxon>
        <taxon>Embryophyta</taxon>
        <taxon>Tracheophyta</taxon>
        <taxon>Spermatophyta</taxon>
        <taxon>Magnoliopsida</taxon>
        <taxon>eudicotyledons</taxon>
        <taxon>Gunneridae</taxon>
        <taxon>Pentapetalae</taxon>
        <taxon>rosids</taxon>
        <taxon>malvids</taxon>
        <taxon>Malvales</taxon>
        <taxon>Malvaceae</taxon>
        <taxon>Malvoideae</taxon>
        <taxon>Gossypium</taxon>
    </lineage>
</organism>
<dbReference type="Pfam" id="PF00078">
    <property type="entry name" value="RVT_1"/>
    <property type="match status" value="1"/>
</dbReference>
<dbReference type="AlphaFoldDB" id="A0A5B6VC11"/>
<accession>A0A5B6VC11</accession>